<feature type="transmembrane region" description="Helical" evidence="8">
    <location>
        <begin position="201"/>
        <end position="228"/>
    </location>
</feature>
<evidence type="ECO:0000256" key="6">
    <source>
        <dbReference type="ARBA" id="ARBA00022989"/>
    </source>
</evidence>
<feature type="transmembrane region" description="Helical" evidence="8">
    <location>
        <begin position="83"/>
        <end position="104"/>
    </location>
</feature>
<feature type="transmembrane region" description="Helical" evidence="8">
    <location>
        <begin position="116"/>
        <end position="136"/>
    </location>
</feature>
<dbReference type="Pfam" id="PF00528">
    <property type="entry name" value="BPD_transp_1"/>
    <property type="match status" value="1"/>
</dbReference>
<dbReference type="SUPFAM" id="SSF161098">
    <property type="entry name" value="MetI-like"/>
    <property type="match status" value="1"/>
</dbReference>
<feature type="domain" description="ABC transmembrane type-1" evidence="9">
    <location>
        <begin position="77"/>
        <end position="261"/>
    </location>
</feature>
<dbReference type="InterPro" id="IPR000515">
    <property type="entry name" value="MetI-like"/>
</dbReference>
<organism evidence="10">
    <name type="scientific">freshwater metagenome</name>
    <dbReference type="NCBI Taxonomy" id="449393"/>
    <lineage>
        <taxon>unclassified sequences</taxon>
        <taxon>metagenomes</taxon>
        <taxon>ecological metagenomes</taxon>
    </lineage>
</organism>
<keyword evidence="3" id="KW-1003">Cell membrane</keyword>
<dbReference type="CDD" id="cd06261">
    <property type="entry name" value="TM_PBP2"/>
    <property type="match status" value="1"/>
</dbReference>
<accession>A0A6J6IXZ4</accession>
<dbReference type="EMBL" id="CAEZVI010000060">
    <property type="protein sequence ID" value="CAB4629315.1"/>
    <property type="molecule type" value="Genomic_DNA"/>
</dbReference>
<reference evidence="10" key="1">
    <citation type="submission" date="2020-05" db="EMBL/GenBank/DDBJ databases">
        <authorList>
            <person name="Chiriac C."/>
            <person name="Salcher M."/>
            <person name="Ghai R."/>
            <person name="Kavagutti S V."/>
        </authorList>
    </citation>
    <scope>NUCLEOTIDE SEQUENCE</scope>
</reference>
<evidence type="ECO:0000313" key="10">
    <source>
        <dbReference type="EMBL" id="CAB4629315.1"/>
    </source>
</evidence>
<evidence type="ECO:0000259" key="9">
    <source>
        <dbReference type="PROSITE" id="PS50928"/>
    </source>
</evidence>
<feature type="transmembrane region" description="Helical" evidence="8">
    <location>
        <begin position="142"/>
        <end position="160"/>
    </location>
</feature>
<feature type="transmembrane region" description="Helical" evidence="8">
    <location>
        <begin position="240"/>
        <end position="264"/>
    </location>
</feature>
<evidence type="ECO:0000256" key="7">
    <source>
        <dbReference type="ARBA" id="ARBA00023136"/>
    </source>
</evidence>
<keyword evidence="5 8" id="KW-0812">Transmembrane</keyword>
<feature type="transmembrane region" description="Helical" evidence="8">
    <location>
        <begin position="21"/>
        <end position="42"/>
    </location>
</feature>
<gene>
    <name evidence="10" type="ORF">UFOPK1981_00601</name>
</gene>
<comment type="subcellular location">
    <subcellularLocation>
        <location evidence="1">Cell inner membrane</location>
        <topology evidence="1">Multi-pass membrane protein</topology>
    </subcellularLocation>
</comment>
<name>A0A6J6IXZ4_9ZZZZ</name>
<dbReference type="InterPro" id="IPR035906">
    <property type="entry name" value="MetI-like_sf"/>
</dbReference>
<sequence length="272" mass="29831">MATMTAPVRVKRRKVQRGMTLTPRLGPGLGFGLAVVAFYFLIPIISSFEFSIRGANNNYSFEAYGRITTQPDFGEVLGLTARLALVTVFLSTVIMVPTVTLVHLTAKKFRRVVEFISLLPLVIPPVVLVLGVLATMPVSLKGTPYLLAFEYVMLSMPYTFRALDAGLGAIDVRTLVDAARGLGAPWRTVFMKIVAPNIRSAIFGSIFLTLALVMGEYTMAALLLWNTFPTWIALVGQQEATLAVALSIFSLLFAWVLLMALSAVERRQKARL</sequence>
<keyword evidence="2" id="KW-0813">Transport</keyword>
<dbReference type="PANTHER" id="PTHR43357">
    <property type="entry name" value="INNER MEMBRANE ABC TRANSPORTER PERMEASE PROTEIN YDCV"/>
    <property type="match status" value="1"/>
</dbReference>
<protein>
    <submittedName>
        <fullName evidence="10">Unannotated protein</fullName>
    </submittedName>
</protein>
<dbReference type="PROSITE" id="PS50928">
    <property type="entry name" value="ABC_TM1"/>
    <property type="match status" value="1"/>
</dbReference>
<keyword evidence="6 8" id="KW-1133">Transmembrane helix</keyword>
<evidence type="ECO:0000256" key="3">
    <source>
        <dbReference type="ARBA" id="ARBA00022475"/>
    </source>
</evidence>
<dbReference type="GO" id="GO:0005886">
    <property type="term" value="C:plasma membrane"/>
    <property type="evidence" value="ECO:0007669"/>
    <property type="project" value="UniProtKB-SubCell"/>
</dbReference>
<dbReference type="PANTHER" id="PTHR43357:SF4">
    <property type="entry name" value="INNER MEMBRANE ABC TRANSPORTER PERMEASE PROTEIN YDCV"/>
    <property type="match status" value="1"/>
</dbReference>
<keyword evidence="4" id="KW-0997">Cell inner membrane</keyword>
<proteinExistence type="predicted"/>
<dbReference type="GO" id="GO:0055085">
    <property type="term" value="P:transmembrane transport"/>
    <property type="evidence" value="ECO:0007669"/>
    <property type="project" value="InterPro"/>
</dbReference>
<dbReference type="Gene3D" id="1.10.3720.10">
    <property type="entry name" value="MetI-like"/>
    <property type="match status" value="1"/>
</dbReference>
<evidence type="ECO:0000256" key="1">
    <source>
        <dbReference type="ARBA" id="ARBA00004429"/>
    </source>
</evidence>
<evidence type="ECO:0000256" key="8">
    <source>
        <dbReference type="SAM" id="Phobius"/>
    </source>
</evidence>
<dbReference type="AlphaFoldDB" id="A0A6J6IXZ4"/>
<evidence type="ECO:0000256" key="4">
    <source>
        <dbReference type="ARBA" id="ARBA00022519"/>
    </source>
</evidence>
<evidence type="ECO:0000256" key="5">
    <source>
        <dbReference type="ARBA" id="ARBA00022692"/>
    </source>
</evidence>
<evidence type="ECO:0000256" key="2">
    <source>
        <dbReference type="ARBA" id="ARBA00022448"/>
    </source>
</evidence>
<keyword evidence="7 8" id="KW-0472">Membrane</keyword>